<organism evidence="1 2">
    <name type="scientific">Gibberella moniliformis (strain M3125 / FGSC 7600)</name>
    <name type="common">Maize ear and stalk rot fungus</name>
    <name type="synonym">Fusarium verticillioides</name>
    <dbReference type="NCBI Taxonomy" id="334819"/>
    <lineage>
        <taxon>Eukaryota</taxon>
        <taxon>Fungi</taxon>
        <taxon>Dikarya</taxon>
        <taxon>Ascomycota</taxon>
        <taxon>Pezizomycotina</taxon>
        <taxon>Sordariomycetes</taxon>
        <taxon>Hypocreomycetidae</taxon>
        <taxon>Hypocreales</taxon>
        <taxon>Nectriaceae</taxon>
        <taxon>Fusarium</taxon>
        <taxon>Fusarium fujikuroi species complex</taxon>
    </lineage>
</organism>
<evidence type="ECO:0000313" key="1">
    <source>
        <dbReference type="EMBL" id="EWG36360.1"/>
    </source>
</evidence>
<dbReference type="HOGENOM" id="CLU_2740210_0_0_1"/>
<dbReference type="RefSeq" id="XP_018742550.1">
    <property type="nucleotide sequence ID" value="XM_018886893.1"/>
</dbReference>
<sequence length="71" mass="8097">MSKLRDQTVWLRRILKPLAKLARVRELGRDGDGGSSWKSWGVVCKIYVSDAKVVILICVGPRVMENVRDRD</sequence>
<reference evidence="1" key="2">
    <citation type="submission" date="2013-11" db="EMBL/GenBank/DDBJ databases">
        <authorList>
            <consortium name="The Broad Institute Genome Sequencing Platform"/>
            <person name="Ma L.-J."/>
            <person name="Corby-Kistler H."/>
            <person name="Broz K."/>
            <person name="Gale L.R."/>
            <person name="Jonkers W."/>
            <person name="O'Donnell K."/>
            <person name="Ploetz R."/>
            <person name="Steinberg C."/>
            <person name="Schwartz D.C."/>
            <person name="VanEtten H."/>
            <person name="Zhou S."/>
            <person name="Young S.K."/>
            <person name="Zeng Q."/>
            <person name="Gargeya S."/>
            <person name="Fitzgerald M."/>
            <person name="Abouelleil A."/>
            <person name="Alvarado L."/>
            <person name="Chapman S.B."/>
            <person name="Gainer-Dewar J."/>
            <person name="Goldberg J."/>
            <person name="Griggs A."/>
            <person name="Gujja S."/>
            <person name="Hansen M."/>
            <person name="Howarth C."/>
            <person name="Imamovic A."/>
            <person name="Ireland A."/>
            <person name="Larimer J."/>
            <person name="McCowan C."/>
            <person name="Murphy C."/>
            <person name="Pearson M."/>
            <person name="Poon T.W."/>
            <person name="Priest M."/>
            <person name="Roberts A."/>
            <person name="Saif S."/>
            <person name="Shea T."/>
            <person name="Sykes S."/>
            <person name="Wortman J."/>
            <person name="Nusbaum C."/>
            <person name="Birren B."/>
        </authorList>
    </citation>
    <scope>NUCLEOTIDE SEQUENCE</scope>
    <source>
        <strain evidence="1">7600</strain>
    </source>
</reference>
<dbReference type="RefSeq" id="XP_018742551.1">
    <property type="nucleotide sequence ID" value="XM_018886894.1"/>
</dbReference>
<protein>
    <submittedName>
        <fullName evidence="1">Uncharacterized protein</fullName>
    </submittedName>
</protein>
<dbReference type="GeneID" id="30058796"/>
<name>W7LLF5_GIBM7</name>
<keyword evidence="2" id="KW-1185">Reference proteome</keyword>
<dbReference type="AlphaFoldDB" id="W7LLF5"/>
<accession>W7LLF5</accession>
<dbReference type="Proteomes" id="UP000009096">
    <property type="component" value="Chromosome 1"/>
</dbReference>
<dbReference type="VEuPathDB" id="FungiDB:FVEG_00426"/>
<dbReference type="KEGG" id="fvr:FVEG_00426"/>
<dbReference type="EMBL" id="DS022242">
    <property type="protein sequence ID" value="EWG36359.1"/>
    <property type="molecule type" value="Genomic_DNA"/>
</dbReference>
<reference evidence="1 2" key="1">
    <citation type="journal article" date="2010" name="Nature">
        <title>Comparative genomics reveals mobile pathogenicity chromosomes in Fusarium.</title>
        <authorList>
            <person name="Ma L.J."/>
            <person name="van der Does H.C."/>
            <person name="Borkovich K.A."/>
            <person name="Coleman J.J."/>
            <person name="Daboussi M.J."/>
            <person name="Di Pietro A."/>
            <person name="Dufresne M."/>
            <person name="Freitag M."/>
            <person name="Grabherr M."/>
            <person name="Henrissat B."/>
            <person name="Houterman P.M."/>
            <person name="Kang S."/>
            <person name="Shim W.B."/>
            <person name="Woloshuk C."/>
            <person name="Xie X."/>
            <person name="Xu J.R."/>
            <person name="Antoniw J."/>
            <person name="Baker S.E."/>
            <person name="Bluhm B.H."/>
            <person name="Breakspear A."/>
            <person name="Brown D.W."/>
            <person name="Butchko R.A."/>
            <person name="Chapman S."/>
            <person name="Coulson R."/>
            <person name="Coutinho P.M."/>
            <person name="Danchin E.G."/>
            <person name="Diener A."/>
            <person name="Gale L.R."/>
            <person name="Gardiner D.M."/>
            <person name="Goff S."/>
            <person name="Hammond-Kosack K.E."/>
            <person name="Hilburn K."/>
            <person name="Hua-Van A."/>
            <person name="Jonkers W."/>
            <person name="Kazan K."/>
            <person name="Kodira C.D."/>
            <person name="Koehrsen M."/>
            <person name="Kumar L."/>
            <person name="Lee Y.H."/>
            <person name="Li L."/>
            <person name="Manners J.M."/>
            <person name="Miranda-Saavedra D."/>
            <person name="Mukherjee M."/>
            <person name="Park G."/>
            <person name="Park J."/>
            <person name="Park S.Y."/>
            <person name="Proctor R.H."/>
            <person name="Regev A."/>
            <person name="Ruiz-Roldan M.C."/>
            <person name="Sain D."/>
            <person name="Sakthikumar S."/>
            <person name="Sykes S."/>
            <person name="Schwartz D.C."/>
            <person name="Turgeon B.G."/>
            <person name="Wapinski I."/>
            <person name="Yoder O."/>
            <person name="Young S."/>
            <person name="Zeng Q."/>
            <person name="Zhou S."/>
            <person name="Galagan J."/>
            <person name="Cuomo C.A."/>
            <person name="Kistler H.C."/>
            <person name="Rep M."/>
        </authorList>
    </citation>
    <scope>NUCLEOTIDE SEQUENCE [LARGE SCALE GENOMIC DNA]</scope>
    <source>
        <strain evidence="1">7600</strain>
        <strain evidence="2">M3125 / FGSC 7600</strain>
    </source>
</reference>
<dbReference type="EMBL" id="DS022242">
    <property type="protein sequence ID" value="EWG36360.1"/>
    <property type="molecule type" value="Genomic_DNA"/>
</dbReference>
<gene>
    <name evidence="1" type="ORF">FVEG_00426</name>
</gene>
<proteinExistence type="predicted"/>
<evidence type="ECO:0000313" key="2">
    <source>
        <dbReference type="Proteomes" id="UP000009096"/>
    </source>
</evidence>